<organism evidence="3 4">
    <name type="scientific">Mytilus galloprovincialis</name>
    <name type="common">Mediterranean mussel</name>
    <dbReference type="NCBI Taxonomy" id="29158"/>
    <lineage>
        <taxon>Eukaryota</taxon>
        <taxon>Metazoa</taxon>
        <taxon>Spiralia</taxon>
        <taxon>Lophotrochozoa</taxon>
        <taxon>Mollusca</taxon>
        <taxon>Bivalvia</taxon>
        <taxon>Autobranchia</taxon>
        <taxon>Pteriomorphia</taxon>
        <taxon>Mytilida</taxon>
        <taxon>Mytiloidea</taxon>
        <taxon>Mytilidae</taxon>
        <taxon>Mytilinae</taxon>
        <taxon>Mytilus</taxon>
    </lineage>
</organism>
<dbReference type="EMBL" id="UYJE01003454">
    <property type="protein sequence ID" value="VDI19390.1"/>
    <property type="molecule type" value="Genomic_DNA"/>
</dbReference>
<dbReference type="Pfam" id="PF01612">
    <property type="entry name" value="DNA_pol_A_exo1"/>
    <property type="match status" value="1"/>
</dbReference>
<dbReference type="PANTHER" id="PTHR46628">
    <property type="entry name" value="PIRNA BIOGENESIS PROTEIN EXD1"/>
    <property type="match status" value="1"/>
</dbReference>
<dbReference type="Gene3D" id="3.30.420.10">
    <property type="entry name" value="Ribonuclease H-like superfamily/Ribonuclease H"/>
    <property type="match status" value="1"/>
</dbReference>
<dbReference type="InterPro" id="IPR052144">
    <property type="entry name" value="piRNA_biogenesis_EXD1"/>
</dbReference>
<name>A0A8B6DIY2_MYTGA</name>
<dbReference type="SUPFAM" id="SSF53098">
    <property type="entry name" value="Ribonuclease H-like"/>
    <property type="match status" value="1"/>
</dbReference>
<gene>
    <name evidence="3" type="ORF">MGAL_10B073356</name>
</gene>
<proteinExistence type="predicted"/>
<feature type="domain" description="3'-5' exonuclease" evidence="2">
    <location>
        <begin position="6"/>
        <end position="116"/>
    </location>
</feature>
<dbReference type="InterPro" id="IPR002562">
    <property type="entry name" value="3'-5'_exonuclease_dom"/>
</dbReference>
<dbReference type="InterPro" id="IPR036397">
    <property type="entry name" value="RNaseH_sf"/>
</dbReference>
<dbReference type="GO" id="GO:0034587">
    <property type="term" value="P:piRNA processing"/>
    <property type="evidence" value="ECO:0007669"/>
    <property type="project" value="TreeGrafter"/>
</dbReference>
<dbReference type="Proteomes" id="UP000596742">
    <property type="component" value="Unassembled WGS sequence"/>
</dbReference>
<keyword evidence="4" id="KW-1185">Reference proteome</keyword>
<dbReference type="SUPFAM" id="SSF48371">
    <property type="entry name" value="ARM repeat"/>
    <property type="match status" value="1"/>
</dbReference>
<reference evidence="3" key="1">
    <citation type="submission" date="2018-11" db="EMBL/GenBank/DDBJ databases">
        <authorList>
            <person name="Alioto T."/>
            <person name="Alioto T."/>
        </authorList>
    </citation>
    <scope>NUCLEOTIDE SEQUENCE</scope>
</reference>
<dbReference type="AlphaFoldDB" id="A0A8B6DIY2"/>
<evidence type="ECO:0000313" key="4">
    <source>
        <dbReference type="Proteomes" id="UP000596742"/>
    </source>
</evidence>
<comment type="caution">
    <text evidence="3">The sequence shown here is derived from an EMBL/GenBank/DDBJ whole genome shotgun (WGS) entry which is preliminary data.</text>
</comment>
<dbReference type="OrthoDB" id="26838at2759"/>
<dbReference type="GO" id="GO:0008408">
    <property type="term" value="F:3'-5' exonuclease activity"/>
    <property type="evidence" value="ECO:0007669"/>
    <property type="project" value="InterPro"/>
</dbReference>
<feature type="compositionally biased region" description="Acidic residues" evidence="1">
    <location>
        <begin position="314"/>
        <end position="351"/>
    </location>
</feature>
<sequence length="441" mass="52292">MDSFQYIKTLSEVQKAVKTIGKYTNEHKYIAVGFEGDHISRNGSVSILTIATKDDVFIFDILELGKDAFNHGIASILENDLTSKIVFDCREPADALYHVYSVMLAGVLDVQLLQCMDNIDEIRSRICKKQRWDRTQEVIQLRKFMPSLRSKKKKNKKFRRMKKISANLKENIWEVRPLKNDILAYCEYSVQHLFKLFDGKIPFDEKIDRLKIASASYCNSKRCLHSRYFNEYELNPFLPTNIIPEKVSVEIKIRHKVCKGCKSMFPYDEFPPKQLIDRQQKCRVCKIVNKHLRQVQKCNELTTEDRRERVPCVDNDDYDYANDDDDDDEDEDDDDDDDDDDDKNDDNDEGEHEYYYYHNGHDHHFDECDVCYMRNQLNYDEDDEIAETVEQHYFDSRKKRKSIKKLIAKHSEHRGSHHARKGRKDMEIFNRCCSEEKFDFL</sequence>
<protein>
    <recommendedName>
        <fullName evidence="2">3'-5' exonuclease domain-containing protein</fullName>
    </recommendedName>
</protein>
<dbReference type="InterPro" id="IPR012337">
    <property type="entry name" value="RNaseH-like_sf"/>
</dbReference>
<evidence type="ECO:0000256" key="1">
    <source>
        <dbReference type="SAM" id="MobiDB-lite"/>
    </source>
</evidence>
<accession>A0A8B6DIY2</accession>
<dbReference type="InterPro" id="IPR016024">
    <property type="entry name" value="ARM-type_fold"/>
</dbReference>
<evidence type="ECO:0000259" key="2">
    <source>
        <dbReference type="Pfam" id="PF01612"/>
    </source>
</evidence>
<dbReference type="GO" id="GO:1990923">
    <property type="term" value="C:PET complex"/>
    <property type="evidence" value="ECO:0007669"/>
    <property type="project" value="TreeGrafter"/>
</dbReference>
<evidence type="ECO:0000313" key="3">
    <source>
        <dbReference type="EMBL" id="VDI19390.1"/>
    </source>
</evidence>
<feature type="region of interest" description="Disordered" evidence="1">
    <location>
        <begin position="312"/>
        <end position="353"/>
    </location>
</feature>
<dbReference type="PANTHER" id="PTHR46628:SF1">
    <property type="entry name" value="PIRNA BIOGENESIS PROTEIN EXD1"/>
    <property type="match status" value="1"/>
</dbReference>
<dbReference type="GO" id="GO:0003676">
    <property type="term" value="F:nucleic acid binding"/>
    <property type="evidence" value="ECO:0007669"/>
    <property type="project" value="InterPro"/>
</dbReference>